<evidence type="ECO:0000256" key="1">
    <source>
        <dbReference type="SAM" id="MobiDB-lite"/>
    </source>
</evidence>
<reference evidence="2 3" key="1">
    <citation type="submission" date="2022-10" db="EMBL/GenBank/DDBJ databases">
        <title>The complete genomes of actinobacterial strains from the NBC collection.</title>
        <authorList>
            <person name="Joergensen T.S."/>
            <person name="Alvarez Arevalo M."/>
            <person name="Sterndorff E.B."/>
            <person name="Faurdal D."/>
            <person name="Vuksanovic O."/>
            <person name="Mourched A.-S."/>
            <person name="Charusanti P."/>
            <person name="Shaw S."/>
            <person name="Blin K."/>
            <person name="Weber T."/>
        </authorList>
    </citation>
    <scope>NUCLEOTIDE SEQUENCE [LARGE SCALE GENOMIC DNA]</scope>
    <source>
        <strain evidence="2 3">NBC_00156</strain>
    </source>
</reference>
<dbReference type="EMBL" id="CP108164">
    <property type="protein sequence ID" value="WTQ85520.1"/>
    <property type="molecule type" value="Genomic_DNA"/>
</dbReference>
<proteinExistence type="predicted"/>
<dbReference type="RefSeq" id="WP_405454200.1">
    <property type="nucleotide sequence ID" value="NZ_CP108164.1"/>
</dbReference>
<accession>A0ABZ1KZB8</accession>
<feature type="region of interest" description="Disordered" evidence="1">
    <location>
        <begin position="30"/>
        <end position="50"/>
    </location>
</feature>
<feature type="compositionally biased region" description="Low complexity" evidence="1">
    <location>
        <begin position="37"/>
        <end position="50"/>
    </location>
</feature>
<dbReference type="Proteomes" id="UP001622557">
    <property type="component" value="Chromosome"/>
</dbReference>
<protein>
    <submittedName>
        <fullName evidence="2">Uncharacterized protein</fullName>
    </submittedName>
</protein>
<evidence type="ECO:0000313" key="2">
    <source>
        <dbReference type="EMBL" id="WTQ85520.1"/>
    </source>
</evidence>
<sequence length="50" mass="5309">MNRPVHGDRPDSADGLFVDPLAELGRMKDGLRTAELTPPSRSPSSTSSSV</sequence>
<dbReference type="GeneID" id="97286130"/>
<organism evidence="2 3">
    <name type="scientific">Streptomyces achromogenes</name>
    <dbReference type="NCBI Taxonomy" id="67255"/>
    <lineage>
        <taxon>Bacteria</taxon>
        <taxon>Bacillati</taxon>
        <taxon>Actinomycetota</taxon>
        <taxon>Actinomycetes</taxon>
        <taxon>Kitasatosporales</taxon>
        <taxon>Streptomycetaceae</taxon>
        <taxon>Streptomyces</taxon>
    </lineage>
</organism>
<evidence type="ECO:0000313" key="3">
    <source>
        <dbReference type="Proteomes" id="UP001622557"/>
    </source>
</evidence>
<name>A0ABZ1KZB8_STRAH</name>
<gene>
    <name evidence="2" type="ORF">OG350_36830</name>
</gene>
<keyword evidence="3" id="KW-1185">Reference proteome</keyword>